<organism evidence="1 2">
    <name type="scientific">Diphasiastrum complanatum</name>
    <name type="common">Issler's clubmoss</name>
    <name type="synonym">Lycopodium complanatum</name>
    <dbReference type="NCBI Taxonomy" id="34168"/>
    <lineage>
        <taxon>Eukaryota</taxon>
        <taxon>Viridiplantae</taxon>
        <taxon>Streptophyta</taxon>
        <taxon>Embryophyta</taxon>
        <taxon>Tracheophyta</taxon>
        <taxon>Lycopodiopsida</taxon>
        <taxon>Lycopodiales</taxon>
        <taxon>Lycopodiaceae</taxon>
        <taxon>Lycopodioideae</taxon>
        <taxon>Diphasiastrum</taxon>
    </lineage>
</organism>
<gene>
    <name evidence="1" type="ORF">O6H91_04G049800</name>
</gene>
<name>A0ACC2DWN5_DIPCM</name>
<protein>
    <submittedName>
        <fullName evidence="1">Uncharacterized protein</fullName>
    </submittedName>
</protein>
<proteinExistence type="predicted"/>
<dbReference type="EMBL" id="CM055095">
    <property type="protein sequence ID" value="KAJ7558649.1"/>
    <property type="molecule type" value="Genomic_DNA"/>
</dbReference>
<sequence length="314" mass="34466">MSLCLESPAPETVLRPVVELGEKRGLMKNRPPSAFRQIVGFNLKVPLKNEVENTCLRAELPHAKQLGGSPKSPRPSSGLESLLCSPHLNSDSTTLLGAVGLVADLNEGIQLPKNDILLKHECVHSGTTASDLSTWSHHQYSTVFRNKPKHSHPIPIFQPAKLQSQLFAKVQEQKIGQNQLPYDEHEGHAATPLPLASVLPLRPNSCAFVSVFDNEVEKYDIALVLDSIADQSAGTHTACFAPMDFMKACFLCKSKLGQGLDIYMYRGDRAFCSADCRHQQIVFDERVERRQKCSSAARSKGPNQMSRASTIAAA</sequence>
<evidence type="ECO:0000313" key="2">
    <source>
        <dbReference type="Proteomes" id="UP001162992"/>
    </source>
</evidence>
<comment type="caution">
    <text evidence="1">The sequence shown here is derived from an EMBL/GenBank/DDBJ whole genome shotgun (WGS) entry which is preliminary data.</text>
</comment>
<reference evidence="2" key="1">
    <citation type="journal article" date="2024" name="Proc. Natl. Acad. Sci. U.S.A.">
        <title>Extraordinary preservation of gene collinearity over three hundred million years revealed in homosporous lycophytes.</title>
        <authorList>
            <person name="Li C."/>
            <person name="Wickell D."/>
            <person name="Kuo L.Y."/>
            <person name="Chen X."/>
            <person name="Nie B."/>
            <person name="Liao X."/>
            <person name="Peng D."/>
            <person name="Ji J."/>
            <person name="Jenkins J."/>
            <person name="Williams M."/>
            <person name="Shu S."/>
            <person name="Plott C."/>
            <person name="Barry K."/>
            <person name="Rajasekar S."/>
            <person name="Grimwood J."/>
            <person name="Han X."/>
            <person name="Sun S."/>
            <person name="Hou Z."/>
            <person name="He W."/>
            <person name="Dai G."/>
            <person name="Sun C."/>
            <person name="Schmutz J."/>
            <person name="Leebens-Mack J.H."/>
            <person name="Li F.W."/>
            <person name="Wang L."/>
        </authorList>
    </citation>
    <scope>NUCLEOTIDE SEQUENCE [LARGE SCALE GENOMIC DNA]</scope>
    <source>
        <strain evidence="2">cv. PW_Plant_1</strain>
    </source>
</reference>
<accession>A0ACC2DWN5</accession>
<keyword evidence="2" id="KW-1185">Reference proteome</keyword>
<evidence type="ECO:0000313" key="1">
    <source>
        <dbReference type="EMBL" id="KAJ7558649.1"/>
    </source>
</evidence>
<dbReference type="Proteomes" id="UP001162992">
    <property type="component" value="Chromosome 4"/>
</dbReference>